<keyword evidence="3" id="KW-1185">Reference proteome</keyword>
<accession>A6DU66</accession>
<protein>
    <submittedName>
        <fullName evidence="2">Uncharacterized protein</fullName>
    </submittedName>
</protein>
<reference evidence="2 3" key="1">
    <citation type="journal article" date="2010" name="J. Bacteriol.">
        <title>Genome sequence of Lentisphaera araneosa HTCC2155T, the type species of the order Lentisphaerales in the phylum Lentisphaerae.</title>
        <authorList>
            <person name="Thrash J.C."/>
            <person name="Cho J.C."/>
            <person name="Vergin K.L."/>
            <person name="Morris R.M."/>
            <person name="Giovannoni S.J."/>
        </authorList>
    </citation>
    <scope>NUCLEOTIDE SEQUENCE [LARGE SCALE GENOMIC DNA]</scope>
    <source>
        <strain evidence="2 3">HTCC2155</strain>
    </source>
</reference>
<feature type="region of interest" description="Disordered" evidence="1">
    <location>
        <begin position="1"/>
        <end position="35"/>
    </location>
</feature>
<feature type="compositionally biased region" description="Polar residues" evidence="1">
    <location>
        <begin position="9"/>
        <end position="35"/>
    </location>
</feature>
<name>A6DU66_9BACT</name>
<evidence type="ECO:0000313" key="3">
    <source>
        <dbReference type="Proteomes" id="UP000004947"/>
    </source>
</evidence>
<evidence type="ECO:0000313" key="2">
    <source>
        <dbReference type="EMBL" id="EDM24825.1"/>
    </source>
</evidence>
<sequence length="35" mass="4039">MSPFFMLDQNPQNLDQNPILTTLPKSIQSTKKPQH</sequence>
<comment type="caution">
    <text evidence="2">The sequence shown here is derived from an EMBL/GenBank/DDBJ whole genome shotgun (WGS) entry which is preliminary data.</text>
</comment>
<dbReference type="EMBL" id="ABCK01000047">
    <property type="protein sequence ID" value="EDM24825.1"/>
    <property type="molecule type" value="Genomic_DNA"/>
</dbReference>
<dbReference type="Proteomes" id="UP000004947">
    <property type="component" value="Unassembled WGS sequence"/>
</dbReference>
<gene>
    <name evidence="2" type="ORF">LNTAR_15407</name>
</gene>
<evidence type="ECO:0000256" key="1">
    <source>
        <dbReference type="SAM" id="MobiDB-lite"/>
    </source>
</evidence>
<dbReference type="AlphaFoldDB" id="A6DU66"/>
<proteinExistence type="predicted"/>
<organism evidence="2 3">
    <name type="scientific">Lentisphaera araneosa HTCC2155</name>
    <dbReference type="NCBI Taxonomy" id="313628"/>
    <lineage>
        <taxon>Bacteria</taxon>
        <taxon>Pseudomonadati</taxon>
        <taxon>Lentisphaerota</taxon>
        <taxon>Lentisphaeria</taxon>
        <taxon>Lentisphaerales</taxon>
        <taxon>Lentisphaeraceae</taxon>
        <taxon>Lentisphaera</taxon>
    </lineage>
</organism>